<keyword evidence="1" id="KW-0175">Coiled coil</keyword>
<organism evidence="3 4">
    <name type="scientific">Dermabacter hominis 1368</name>
    <dbReference type="NCBI Taxonomy" id="1450519"/>
    <lineage>
        <taxon>Bacteria</taxon>
        <taxon>Bacillati</taxon>
        <taxon>Actinomycetota</taxon>
        <taxon>Actinomycetes</taxon>
        <taxon>Micrococcales</taxon>
        <taxon>Dermabacteraceae</taxon>
        <taxon>Dermabacter</taxon>
    </lineage>
</organism>
<reference evidence="3 4" key="1">
    <citation type="submission" date="2014-01" db="EMBL/GenBank/DDBJ databases">
        <title>Draft genome sequence of the multidrug-resistant clinical isolate Dermabacter hominis 1368.</title>
        <authorList>
            <person name="Albersmeier A."/>
            <person name="Bomholt C."/>
            <person name="Glaub A."/>
            <person name="Ruckert C."/>
            <person name="Soriano F."/>
            <person name="Fernandez-Natal I."/>
            <person name="Tauch A."/>
        </authorList>
    </citation>
    <scope>NUCLEOTIDE SEQUENCE [LARGE SCALE GENOMIC DNA]</scope>
    <source>
        <strain evidence="3 4">1368</strain>
    </source>
</reference>
<dbReference type="RefSeq" id="WP_034371474.1">
    <property type="nucleotide sequence ID" value="NZ_KN323183.1"/>
</dbReference>
<feature type="compositionally biased region" description="Basic and acidic residues" evidence="2">
    <location>
        <begin position="764"/>
        <end position="777"/>
    </location>
</feature>
<protein>
    <recommendedName>
        <fullName evidence="5">DNA/RNA non-specific endonuclease</fullName>
    </recommendedName>
</protein>
<feature type="compositionally biased region" description="Low complexity" evidence="2">
    <location>
        <begin position="673"/>
        <end position="683"/>
    </location>
</feature>
<gene>
    <name evidence="3" type="ORF">DHOM_08335</name>
</gene>
<feature type="compositionally biased region" description="Basic and acidic residues" evidence="2">
    <location>
        <begin position="597"/>
        <end position="610"/>
    </location>
</feature>
<evidence type="ECO:0000313" key="4">
    <source>
        <dbReference type="Proteomes" id="UP000030182"/>
    </source>
</evidence>
<comment type="caution">
    <text evidence="3">The sequence shown here is derived from an EMBL/GenBank/DDBJ whole genome shotgun (WGS) entry which is preliminary data.</text>
</comment>
<feature type="region of interest" description="Disordered" evidence="2">
    <location>
        <begin position="113"/>
        <end position="139"/>
    </location>
</feature>
<feature type="compositionally biased region" description="Basic and acidic residues" evidence="2">
    <location>
        <begin position="560"/>
        <end position="587"/>
    </location>
</feature>
<feature type="compositionally biased region" description="Basic and acidic residues" evidence="2">
    <location>
        <begin position="116"/>
        <end position="139"/>
    </location>
</feature>
<feature type="compositionally biased region" description="Basic and acidic residues" evidence="2">
    <location>
        <begin position="181"/>
        <end position="193"/>
    </location>
</feature>
<feature type="region of interest" description="Disordered" evidence="2">
    <location>
        <begin position="172"/>
        <end position="198"/>
    </location>
</feature>
<proteinExistence type="predicted"/>
<accession>A0ABR4SIG5</accession>
<feature type="compositionally biased region" description="Polar residues" evidence="2">
    <location>
        <begin position="459"/>
        <end position="469"/>
    </location>
</feature>
<feature type="compositionally biased region" description="Basic and acidic residues" evidence="2">
    <location>
        <begin position="491"/>
        <end position="509"/>
    </location>
</feature>
<evidence type="ECO:0000256" key="2">
    <source>
        <dbReference type="SAM" id="MobiDB-lite"/>
    </source>
</evidence>
<feature type="compositionally biased region" description="Basic and acidic residues" evidence="2">
    <location>
        <begin position="784"/>
        <end position="821"/>
    </location>
</feature>
<feature type="compositionally biased region" description="Low complexity" evidence="2">
    <location>
        <begin position="423"/>
        <end position="434"/>
    </location>
</feature>
<dbReference type="EMBL" id="JDRS01000011">
    <property type="protein sequence ID" value="KDS92979.1"/>
    <property type="molecule type" value="Genomic_DNA"/>
</dbReference>
<feature type="coiled-coil region" evidence="1">
    <location>
        <begin position="74"/>
        <end position="108"/>
    </location>
</feature>
<evidence type="ECO:0000256" key="1">
    <source>
        <dbReference type="SAM" id="Coils"/>
    </source>
</evidence>
<feature type="compositionally biased region" description="Basic and acidic residues" evidence="2">
    <location>
        <begin position="748"/>
        <end position="757"/>
    </location>
</feature>
<feature type="compositionally biased region" description="Basic and acidic residues" evidence="2">
    <location>
        <begin position="684"/>
        <end position="740"/>
    </location>
</feature>
<keyword evidence="4" id="KW-1185">Reference proteome</keyword>
<evidence type="ECO:0000313" key="3">
    <source>
        <dbReference type="EMBL" id="KDS92979.1"/>
    </source>
</evidence>
<feature type="compositionally biased region" description="Basic and acidic residues" evidence="2">
    <location>
        <begin position="518"/>
        <end position="527"/>
    </location>
</feature>
<sequence length="1180" mass="127289">MGLAAQLPEIDDAGPVRELGSDIDAAAQDAFDIIAGVSEIWFKLNSTYEAPEAPKIYNGMRDPLELVQDNKKIAHNIKQALDDYATKLDEFKNRKHQLELDIIAAEAAMAAAKAMPETKTETDSEGNDHEVPNDERQRAIDDAQKELDRIEGEIRKLCDDVEQADQALASRIDNLGEEPPEAPKEAPEGDPKGRSSNGLIRFFQGAKDAVVDTGKALWGLGVLAKDGAVSAWKHRKQIFEATKKLDDFVKDGGLGRMADSAGKAISTFSPKDAASAAWRGTKNFAKNEWQEFKEDPAYYVGYLAPDLIGTVATGGTAGAAKVGVTVAAKSAVKATATNGVRAAAKVGMKEGAEAYAASRAKAATRQSVSARVLASAKSTTANGYNKVAQATGLRPLTQGTAKAANGHAGNVMNISTREVANNAASASKAGTGTARPGVSNVAEATSKQVDDAPVRSNRPDSPSGTSGTTDRPAVEKPASSSESAPRAQSPRAEEVRPEPARANSAKHDDPIDDASDDLVNHSDEASKHATSGAKVSGTDSNAGSGVRASGSELVDQADEVTPKSRKSDVDHQIELDDNEAPVRRGDDVDSPSNSSKEAPEAEANTRRASEADANAKQTANADGVRTASVAERTSVDEALDSTNDLAKTSKDDVAEIDASDAQKTDKPDAGTPSAREAAEASAAHTDDVAKVGKESTENAAAHADDVVEKGKPARDADDVKAEKDRGDSDGSHTGDHDGEKSAGAATREVAEHADDAPRAASAARGEDLEIADGRKAAGIEVDEEKFRHEKAELLQPHEDGPLGDTRDTIETAHKPVDDSHFSQHHHANESMLEQKPSISADEFYEKSAREALIEDARAKGDLDRVAALEKLDIEDVRAEYHQLKFDEYVERQAIPGEEFDFENNLKDRPEEKWRGTDIQYSVNEGAYVKDNGSLLPESLPDKIEWKKGEAPKPQIRVVDYVNENMREVTVQIGRNKVVYRQYPDYIESEAVIFDKFTTVKRADGTQANKALLDAGSFQMDPEDPSKKLMRTDDPDMPVDEKGHLLAHMFAPNLGSGNYLAQHHMVNKQTIYNMEMIQSDAIMNEDSFTHFSTRATLDSNGRPTAYHAVADIYDRETGKQWMRIDGSVHNDEHDFFHRDPKKSKVDTYGRDFSAKALSEVKAKALDSGSVPRIHFDQVNQH</sequence>
<evidence type="ECO:0008006" key="5">
    <source>
        <dbReference type="Google" id="ProtNLM"/>
    </source>
</evidence>
<name>A0ABR4SIG5_9MICO</name>
<dbReference type="Proteomes" id="UP000030182">
    <property type="component" value="Unassembled WGS sequence"/>
</dbReference>
<feature type="region of interest" description="Disordered" evidence="2">
    <location>
        <begin position="423"/>
        <end position="837"/>
    </location>
</feature>